<evidence type="ECO:0000256" key="17">
    <source>
        <dbReference type="SAM" id="MobiDB-lite"/>
    </source>
</evidence>
<feature type="short sequence motif" description="Q motif" evidence="14">
    <location>
        <begin position="152"/>
        <end position="180"/>
    </location>
</feature>
<proteinExistence type="inferred from homology"/>
<feature type="region of interest" description="Disordered" evidence="17">
    <location>
        <begin position="602"/>
        <end position="631"/>
    </location>
</feature>
<keyword evidence="7 15" id="KW-0067">ATP-binding</keyword>
<dbReference type="SMART" id="SM01178">
    <property type="entry name" value="DUF4217"/>
    <property type="match status" value="1"/>
</dbReference>
<dbReference type="PANTHER" id="PTHR24031">
    <property type="entry name" value="RNA HELICASE"/>
    <property type="match status" value="1"/>
</dbReference>
<feature type="domain" description="Helicase ATP-binding" evidence="18">
    <location>
        <begin position="183"/>
        <end position="359"/>
    </location>
</feature>
<comment type="similarity">
    <text evidence="11">Belongs to the DEAD box helicase family. DDX18/HAS1 subfamily.</text>
</comment>
<evidence type="ECO:0000256" key="2">
    <source>
        <dbReference type="ARBA" id="ARBA00022517"/>
    </source>
</evidence>
<dbReference type="FunCoup" id="C0NN82">
    <property type="interactions" value="1092"/>
</dbReference>
<evidence type="ECO:0000256" key="1">
    <source>
        <dbReference type="ARBA" id="ARBA00004604"/>
    </source>
</evidence>
<evidence type="ECO:0000259" key="19">
    <source>
        <dbReference type="PROSITE" id="PS51194"/>
    </source>
</evidence>
<dbReference type="InterPro" id="IPR044773">
    <property type="entry name" value="DDX18/Has1_DEADc"/>
</dbReference>
<evidence type="ECO:0000256" key="12">
    <source>
        <dbReference type="ARBA" id="ARBA00024365"/>
    </source>
</evidence>
<dbReference type="InterPro" id="IPR025313">
    <property type="entry name" value="SPB4-like_CTE"/>
</dbReference>
<evidence type="ECO:0000256" key="6">
    <source>
        <dbReference type="ARBA" id="ARBA00022806"/>
    </source>
</evidence>
<dbReference type="InterPro" id="IPR014001">
    <property type="entry name" value="Helicase_ATP-bd"/>
</dbReference>
<protein>
    <recommendedName>
        <fullName evidence="16">ATP-dependent RNA helicase</fullName>
        <ecNumber evidence="16">3.6.4.13</ecNumber>
    </recommendedName>
</protein>
<evidence type="ECO:0000256" key="13">
    <source>
        <dbReference type="ARBA" id="ARBA00047984"/>
    </source>
</evidence>
<dbReference type="InterPro" id="IPR011545">
    <property type="entry name" value="DEAD/DEAH_box_helicase_dom"/>
</dbReference>
<name>C0NN82_AJECG</name>
<evidence type="ECO:0000256" key="15">
    <source>
        <dbReference type="RuleBase" id="RU000492"/>
    </source>
</evidence>
<dbReference type="PROSITE" id="PS51192">
    <property type="entry name" value="HELICASE_ATP_BIND_1"/>
    <property type="match status" value="1"/>
</dbReference>
<evidence type="ECO:0000256" key="8">
    <source>
        <dbReference type="ARBA" id="ARBA00022884"/>
    </source>
</evidence>
<dbReference type="Proteomes" id="UP000001631">
    <property type="component" value="Unassembled WGS sequence"/>
</dbReference>
<dbReference type="GO" id="GO:0005524">
    <property type="term" value="F:ATP binding"/>
    <property type="evidence" value="ECO:0007669"/>
    <property type="project" value="UniProtKB-UniRule"/>
</dbReference>
<evidence type="ECO:0000256" key="4">
    <source>
        <dbReference type="ARBA" id="ARBA00022741"/>
    </source>
</evidence>
<evidence type="ECO:0000313" key="21">
    <source>
        <dbReference type="EMBL" id="EEH07330.1"/>
    </source>
</evidence>
<dbReference type="Pfam" id="PF00270">
    <property type="entry name" value="DEAD"/>
    <property type="match status" value="1"/>
</dbReference>
<comment type="subunit">
    <text evidence="12">Associates in the nucleolus with the 60S and pre-60S ribosomal subunits.</text>
</comment>
<evidence type="ECO:0000256" key="14">
    <source>
        <dbReference type="PROSITE-ProRule" id="PRU00552"/>
    </source>
</evidence>
<keyword evidence="8 16" id="KW-0694">RNA-binding</keyword>
<dbReference type="Pfam" id="PF00271">
    <property type="entry name" value="Helicase_C"/>
    <property type="match status" value="1"/>
</dbReference>
<keyword evidence="2" id="KW-0690">Ribosome biogenesis</keyword>
<dbReference type="PROSITE" id="PS51195">
    <property type="entry name" value="Q_MOTIF"/>
    <property type="match status" value="1"/>
</dbReference>
<keyword evidence="22" id="KW-1185">Reference proteome</keyword>
<dbReference type="GO" id="GO:0016887">
    <property type="term" value="F:ATP hydrolysis activity"/>
    <property type="evidence" value="ECO:0007669"/>
    <property type="project" value="RHEA"/>
</dbReference>
<organism evidence="21 22">
    <name type="scientific">Ajellomyces capsulatus (strain G186AR / H82 / ATCC MYA-2454 / RMSCC 2432)</name>
    <name type="common">Darling's disease fungus</name>
    <name type="synonym">Histoplasma capsulatum</name>
    <dbReference type="NCBI Taxonomy" id="447093"/>
    <lineage>
        <taxon>Eukaryota</taxon>
        <taxon>Fungi</taxon>
        <taxon>Dikarya</taxon>
        <taxon>Ascomycota</taxon>
        <taxon>Pezizomycotina</taxon>
        <taxon>Eurotiomycetes</taxon>
        <taxon>Eurotiomycetidae</taxon>
        <taxon>Onygenales</taxon>
        <taxon>Ajellomycetaceae</taxon>
        <taxon>Histoplasma</taxon>
    </lineage>
</organism>
<dbReference type="EC" id="3.6.4.13" evidence="16"/>
<dbReference type="EMBL" id="GG663367">
    <property type="protein sequence ID" value="EEH07330.1"/>
    <property type="molecule type" value="Genomic_DNA"/>
</dbReference>
<dbReference type="CDD" id="cd18787">
    <property type="entry name" value="SF2_C_DEAD"/>
    <property type="match status" value="1"/>
</dbReference>
<evidence type="ECO:0000256" key="7">
    <source>
        <dbReference type="ARBA" id="ARBA00022840"/>
    </source>
</evidence>
<feature type="domain" description="DEAD-box RNA helicase Q" evidence="20">
    <location>
        <begin position="152"/>
        <end position="180"/>
    </location>
</feature>
<dbReference type="FunFam" id="3.40.50.300:FF:000460">
    <property type="entry name" value="RNA helicase"/>
    <property type="match status" value="1"/>
</dbReference>
<evidence type="ECO:0000256" key="9">
    <source>
        <dbReference type="ARBA" id="ARBA00023242"/>
    </source>
</evidence>
<dbReference type="STRING" id="447093.C0NN82"/>
<comment type="catalytic activity">
    <reaction evidence="13 16">
        <text>ATP + H2O = ADP + phosphate + H(+)</text>
        <dbReference type="Rhea" id="RHEA:13065"/>
        <dbReference type="ChEBI" id="CHEBI:15377"/>
        <dbReference type="ChEBI" id="CHEBI:15378"/>
        <dbReference type="ChEBI" id="CHEBI:30616"/>
        <dbReference type="ChEBI" id="CHEBI:43474"/>
        <dbReference type="ChEBI" id="CHEBI:456216"/>
        <dbReference type="EC" id="3.6.4.13"/>
    </reaction>
</comment>
<accession>C0NN82</accession>
<dbReference type="InterPro" id="IPR000629">
    <property type="entry name" value="RNA-helicase_DEAD-box_CS"/>
</dbReference>
<feature type="compositionally biased region" description="Acidic residues" evidence="17">
    <location>
        <begin position="79"/>
        <end position="93"/>
    </location>
</feature>
<evidence type="ECO:0000313" key="22">
    <source>
        <dbReference type="Proteomes" id="UP000001631"/>
    </source>
</evidence>
<keyword evidence="9" id="KW-0539">Nucleus</keyword>
<evidence type="ECO:0000256" key="10">
    <source>
        <dbReference type="ARBA" id="ARBA00024310"/>
    </source>
</evidence>
<dbReference type="GO" id="GO:0005730">
    <property type="term" value="C:nucleolus"/>
    <property type="evidence" value="ECO:0007669"/>
    <property type="project" value="UniProtKB-SubCell"/>
</dbReference>
<keyword evidence="5 15" id="KW-0378">Hydrolase</keyword>
<feature type="compositionally biased region" description="Basic residues" evidence="17">
    <location>
        <begin position="621"/>
        <end position="631"/>
    </location>
</feature>
<keyword evidence="3" id="KW-0698">rRNA processing</keyword>
<feature type="compositionally biased region" description="Basic and acidic residues" evidence="17">
    <location>
        <begin position="69"/>
        <end position="78"/>
    </location>
</feature>
<dbReference type="SMART" id="SM00487">
    <property type="entry name" value="DEXDc"/>
    <property type="match status" value="1"/>
</dbReference>
<dbReference type="AlphaFoldDB" id="C0NN82"/>
<dbReference type="GO" id="GO:0006364">
    <property type="term" value="P:rRNA processing"/>
    <property type="evidence" value="ECO:0007669"/>
    <property type="project" value="UniProtKB-KW"/>
</dbReference>
<dbReference type="CDD" id="cd17942">
    <property type="entry name" value="DEADc_DDX18"/>
    <property type="match status" value="1"/>
</dbReference>
<keyword evidence="4 15" id="KW-0547">Nucleotide-binding</keyword>
<evidence type="ECO:0000256" key="5">
    <source>
        <dbReference type="ARBA" id="ARBA00022801"/>
    </source>
</evidence>
<dbReference type="FunFam" id="3.40.50.300:FF:000379">
    <property type="entry name" value="RNA helicase"/>
    <property type="match status" value="1"/>
</dbReference>
<dbReference type="SUPFAM" id="SSF52540">
    <property type="entry name" value="P-loop containing nucleoside triphosphate hydrolases"/>
    <property type="match status" value="2"/>
</dbReference>
<dbReference type="GeneID" id="69037225"/>
<keyword evidence="6 15" id="KW-0347">Helicase</keyword>
<dbReference type="VEuPathDB" id="FungiDB:I7I50_11673"/>
<dbReference type="SMART" id="SM00490">
    <property type="entry name" value="HELICc"/>
    <property type="match status" value="1"/>
</dbReference>
<evidence type="ECO:0000256" key="16">
    <source>
        <dbReference type="RuleBase" id="RU365068"/>
    </source>
</evidence>
<evidence type="ECO:0000259" key="20">
    <source>
        <dbReference type="PROSITE" id="PS51195"/>
    </source>
</evidence>
<dbReference type="HOGENOM" id="CLU_003041_26_5_1"/>
<dbReference type="Gene3D" id="3.40.50.300">
    <property type="entry name" value="P-loop containing nucleotide triphosphate hydrolases"/>
    <property type="match status" value="2"/>
</dbReference>
<comment type="domain">
    <text evidence="16">The Q motif is unique to and characteristic of the DEAD box family of RNA helicases and controls ATP binding and hydrolysis.</text>
</comment>
<comment type="function">
    <text evidence="16">RNA helicase.</text>
</comment>
<dbReference type="InterPro" id="IPR001650">
    <property type="entry name" value="Helicase_C-like"/>
</dbReference>
<evidence type="ECO:0000256" key="3">
    <source>
        <dbReference type="ARBA" id="ARBA00022552"/>
    </source>
</evidence>
<dbReference type="InterPro" id="IPR014014">
    <property type="entry name" value="RNA_helicase_DEAD_Q_motif"/>
</dbReference>
<dbReference type="PROSITE" id="PS00039">
    <property type="entry name" value="DEAD_ATP_HELICASE"/>
    <property type="match status" value="1"/>
</dbReference>
<evidence type="ECO:0000259" key="18">
    <source>
        <dbReference type="PROSITE" id="PS51192"/>
    </source>
</evidence>
<dbReference type="InterPro" id="IPR027417">
    <property type="entry name" value="P-loop_NTPase"/>
</dbReference>
<sequence>METAKESSKKRKRKHGNSGESIRKKEKATTLPGTDAPSAAPSATLRKPKESKKRKTDHSDVSDGEEDGDLGKIAKANEEEPDRELETTDEAEQVELPQSSAGEKDGDADKEQEVDSDEEGEEKPTNGKSNEVQLELPSVNAVSLPQTEAEPQKFSELNLSDKTMKAIADMKFETMTEIQRRGIPPLLAGRDVLGAAKTGSGKTLAFLIPAVEMLSALRFKPRNGTGVIVVSPTRELALQIFGVARELMAHHSQTYGIVIGGANRRAEAEKLTKGVNLLIATPGRLLDHLQNTQGFVFKNLKALVIDEADRILEVGFEDEMRQIIKILPAEDRQTMLFSATQTTKVEDLARISLRQGPLYINVDHRKEHSTVEGLEQGYVICDSDKRFLLLFSFLKRNLKKKIIVFFSSCNCVKYHAELLNYIDLPVLDLHGKQKQQKRTNTFFEFCNATQGTLICTDVAARGLDIPAVDWIVQFDPPDDPRDYIHRVGRTARGANGKGRSLMFLQPSEVGFLKHLKEARVPVVEFDFPAKRIVNVQSQLEKLIGQNYYLNKSAKDGYRSYLQAYASHSLRSVFDVHKLDLVKVAKSFGFPTPPRVDITLAASMSRDKKQQGRRNYGSQPKHAPKFKRKAEA</sequence>
<comment type="subcellular location">
    <subcellularLocation>
        <location evidence="1">Nucleus</location>
        <location evidence="1">Nucleolus</location>
    </subcellularLocation>
</comment>
<dbReference type="RefSeq" id="XP_045287811.1">
    <property type="nucleotide sequence ID" value="XM_045431258.1"/>
</dbReference>
<feature type="domain" description="Helicase C-terminal" evidence="19">
    <location>
        <begin position="373"/>
        <end position="543"/>
    </location>
</feature>
<dbReference type="InParanoid" id="C0NN82"/>
<feature type="region of interest" description="Disordered" evidence="17">
    <location>
        <begin position="1"/>
        <end position="133"/>
    </location>
</feature>
<dbReference type="Pfam" id="PF13959">
    <property type="entry name" value="CTE_SPB4"/>
    <property type="match status" value="1"/>
</dbReference>
<dbReference type="GO" id="GO:0003723">
    <property type="term" value="F:RNA binding"/>
    <property type="evidence" value="ECO:0007669"/>
    <property type="project" value="UniProtKB-UniRule"/>
</dbReference>
<comment type="function">
    <text evidence="10">ATP-dependent RNA helicase involved in 40S ribosomal subunit biogenesis. Required for the processing and cleavage of 35S pre-rRNA at sites A0, A1, and A2, leading to mature 18S rRNA.</text>
</comment>
<feature type="compositionally biased region" description="Basic and acidic residues" evidence="17">
    <location>
        <begin position="102"/>
        <end position="113"/>
    </location>
</feature>
<evidence type="ECO:0000256" key="11">
    <source>
        <dbReference type="ARBA" id="ARBA00024357"/>
    </source>
</evidence>
<gene>
    <name evidence="21" type="ORF">HCBG_04209</name>
</gene>
<dbReference type="PROSITE" id="PS51194">
    <property type="entry name" value="HELICASE_CTER"/>
    <property type="match status" value="1"/>
</dbReference>
<dbReference type="GO" id="GO:0003724">
    <property type="term" value="F:RNA helicase activity"/>
    <property type="evidence" value="ECO:0007669"/>
    <property type="project" value="UniProtKB-EC"/>
</dbReference>
<reference evidence="21" key="1">
    <citation type="submission" date="2009-02" db="EMBL/GenBank/DDBJ databases">
        <title>The Genome Sequence of Ajellomyces capsulatus strain G186AR.</title>
        <authorList>
            <consortium name="The Broad Institute Genome Sequencing Platform"/>
            <person name="Champion M."/>
            <person name="Cuomo C."/>
            <person name="Ma L.-J."/>
            <person name="Henn M.R."/>
            <person name="Sil A."/>
            <person name="Goldman B."/>
            <person name="Young S.K."/>
            <person name="Kodira C.D."/>
            <person name="Zeng Q."/>
            <person name="Koehrsen M."/>
            <person name="Alvarado L."/>
            <person name="Berlin A."/>
            <person name="Borenstein D."/>
            <person name="Chen Z."/>
            <person name="Engels R."/>
            <person name="Freedman E."/>
            <person name="Gellesch M."/>
            <person name="Goldberg J."/>
            <person name="Griggs A."/>
            <person name="Gujja S."/>
            <person name="Heiman D."/>
            <person name="Hepburn T."/>
            <person name="Howarth C."/>
            <person name="Jen D."/>
            <person name="Larson L."/>
            <person name="Lewis B."/>
            <person name="Mehta T."/>
            <person name="Park D."/>
            <person name="Pearson M."/>
            <person name="Roberts A."/>
            <person name="Saif S."/>
            <person name="Shea T."/>
            <person name="Shenoy N."/>
            <person name="Sisk P."/>
            <person name="Stolte C."/>
            <person name="Sykes S."/>
            <person name="Walk T."/>
            <person name="White J."/>
            <person name="Yandava C."/>
            <person name="Klein B."/>
            <person name="McEwen J.G."/>
            <person name="Puccia R."/>
            <person name="Goldman G.H."/>
            <person name="Felipe M.S."/>
            <person name="Nino-Vega G."/>
            <person name="San-Blas G."/>
            <person name="Taylor J."/>
            <person name="Mendoza L."/>
            <person name="Galagan J."/>
            <person name="Nusbaum C."/>
            <person name="Birren B."/>
        </authorList>
    </citation>
    <scope>NUCLEOTIDE SEQUENCE</scope>
    <source>
        <strain evidence="21">G186AR</strain>
    </source>
</reference>